<evidence type="ECO:0000256" key="5">
    <source>
        <dbReference type="SAM" id="MobiDB-lite"/>
    </source>
</evidence>
<dbReference type="GO" id="GO:0005524">
    <property type="term" value="F:ATP binding"/>
    <property type="evidence" value="ECO:0007669"/>
    <property type="project" value="UniProtKB-KW"/>
</dbReference>
<dbReference type="Proteomes" id="UP000064967">
    <property type="component" value="Chromosome"/>
</dbReference>
<reference evidence="8 9" key="1">
    <citation type="submission" date="2015-08" db="EMBL/GenBank/DDBJ databases">
        <authorList>
            <person name="Babu N.S."/>
            <person name="Beckwith C.J."/>
            <person name="Beseler K.G."/>
            <person name="Brison A."/>
            <person name="Carone J.V."/>
            <person name="Caskin T.P."/>
            <person name="Diamond M."/>
            <person name="Durham M.E."/>
            <person name="Foxe J.M."/>
            <person name="Go M."/>
            <person name="Henderson B.A."/>
            <person name="Jones I.B."/>
            <person name="McGettigan J.A."/>
            <person name="Micheletti S.J."/>
            <person name="Nasrallah M.E."/>
            <person name="Ortiz D."/>
            <person name="Piller C.R."/>
            <person name="Privatt S.R."/>
            <person name="Schneider S.L."/>
            <person name="Sharp S."/>
            <person name="Smith T.C."/>
            <person name="Stanton J.D."/>
            <person name="Ullery H.E."/>
            <person name="Wilson R.J."/>
            <person name="Serrano M.G."/>
            <person name="Buck G."/>
            <person name="Lee V."/>
            <person name="Wang Y."/>
            <person name="Carvalho R."/>
            <person name="Voegtly L."/>
            <person name="Shi R."/>
            <person name="Duckworth R."/>
            <person name="Johnson A."/>
            <person name="Loviza R."/>
            <person name="Walstead R."/>
            <person name="Shah Z."/>
            <person name="Kiflezghi M."/>
            <person name="Wade K."/>
            <person name="Ball S.L."/>
            <person name="Bradley K.W."/>
            <person name="Asai D.J."/>
            <person name="Bowman C.A."/>
            <person name="Russell D.A."/>
            <person name="Pope W.H."/>
            <person name="Jacobs-Sera D."/>
            <person name="Hendrix R.W."/>
            <person name="Hatfull G.F."/>
        </authorList>
    </citation>
    <scope>NUCLEOTIDE SEQUENCE [LARGE SCALE GENOMIC DNA]</scope>
    <source>
        <strain evidence="8 9">DSM 27648</strain>
    </source>
</reference>
<protein>
    <submittedName>
        <fullName evidence="8">Serine/threonine-protein kinase Pkn6</fullName>
    </submittedName>
</protein>
<dbReference type="PANTHER" id="PTHR43289">
    <property type="entry name" value="MITOGEN-ACTIVATED PROTEIN KINASE KINASE KINASE 20-RELATED"/>
    <property type="match status" value="1"/>
</dbReference>
<dbReference type="GO" id="GO:0004674">
    <property type="term" value="F:protein serine/threonine kinase activity"/>
    <property type="evidence" value="ECO:0007669"/>
    <property type="project" value="TreeGrafter"/>
</dbReference>
<dbReference type="SUPFAM" id="SSF56112">
    <property type="entry name" value="Protein kinase-like (PK-like)"/>
    <property type="match status" value="1"/>
</dbReference>
<feature type="compositionally biased region" description="Low complexity" evidence="5">
    <location>
        <begin position="454"/>
        <end position="464"/>
    </location>
</feature>
<dbReference type="PROSITE" id="PS50011">
    <property type="entry name" value="PROTEIN_KINASE_DOM"/>
    <property type="match status" value="1"/>
</dbReference>
<dbReference type="KEGG" id="llu:AKJ09_01907"/>
<dbReference type="PATRIC" id="fig|1391654.3.peg.1923"/>
<dbReference type="Gene3D" id="1.10.510.10">
    <property type="entry name" value="Transferase(Phosphotransferase) domain 1"/>
    <property type="match status" value="1"/>
</dbReference>
<dbReference type="Pfam" id="PF00069">
    <property type="entry name" value="Pkinase"/>
    <property type="match status" value="1"/>
</dbReference>
<feature type="compositionally biased region" description="Polar residues" evidence="5">
    <location>
        <begin position="425"/>
        <end position="434"/>
    </location>
</feature>
<dbReference type="EMBL" id="CP012333">
    <property type="protein sequence ID" value="AKU95243.1"/>
    <property type="molecule type" value="Genomic_DNA"/>
</dbReference>
<keyword evidence="6" id="KW-0472">Membrane</keyword>
<keyword evidence="6" id="KW-1133">Transmembrane helix</keyword>
<organism evidence="8 9">
    <name type="scientific">Labilithrix luteola</name>
    <dbReference type="NCBI Taxonomy" id="1391654"/>
    <lineage>
        <taxon>Bacteria</taxon>
        <taxon>Pseudomonadati</taxon>
        <taxon>Myxococcota</taxon>
        <taxon>Polyangia</taxon>
        <taxon>Polyangiales</taxon>
        <taxon>Labilitrichaceae</taxon>
        <taxon>Labilithrix</taxon>
    </lineage>
</organism>
<evidence type="ECO:0000313" key="9">
    <source>
        <dbReference type="Proteomes" id="UP000064967"/>
    </source>
</evidence>
<evidence type="ECO:0000259" key="7">
    <source>
        <dbReference type="PROSITE" id="PS50011"/>
    </source>
</evidence>
<proteinExistence type="predicted"/>
<keyword evidence="1" id="KW-0808">Transferase</keyword>
<keyword evidence="6" id="KW-0812">Transmembrane</keyword>
<evidence type="ECO:0000313" key="8">
    <source>
        <dbReference type="EMBL" id="AKU95243.1"/>
    </source>
</evidence>
<sequence>MATVHIGRLLGPVGFARTVAIKRLHPQFAKDPEFVSMFLDEARLAARVQHPNVVATIDVVATDGELFLIMDYVRGESLSRLIRAAKKAGERIPPRIANSIVCGFLHGLHAAHEAKNERGEPINLVHRDVSPQNVLVGADGIARVLDFGIAKAAGRIQVTRDGQIKGKLAYMPPEQLSGRELTRTVDIYAAGVVMWETLTGERLFKGETEGETLAKILRDPINPPSAIVPTLPRTFDNVLLRALSRESSKRHATARELALELEKCASMASPTEVGEWVEAMCGPALSAREDQIAEIESNSAGIRVSPSGRPEPDTRSDSDFSAIPIQNSPQGTLLGVGPPSSGIAVSSRRQMRSVADIMRTEPDGAPPFAPGELPLGALPRDEFTNSKMTGTALSLPVERRLPILASAAGVLVLLVIVGLVIAGKASSSTATTEPSGHAPSASMSSADVPPPTTPSASATSVLPADPIPPPASPTPPVAEPPKTAETAPPKPPPTAPTVTHPRPNPAPKPTVTATATTPPAPAPKKNCDPPYTIDANGRKKYKLECM</sequence>
<feature type="transmembrane region" description="Helical" evidence="6">
    <location>
        <begin position="401"/>
        <end position="422"/>
    </location>
</feature>
<evidence type="ECO:0000256" key="1">
    <source>
        <dbReference type="ARBA" id="ARBA00022679"/>
    </source>
</evidence>
<evidence type="ECO:0000256" key="2">
    <source>
        <dbReference type="ARBA" id="ARBA00022741"/>
    </source>
</evidence>
<feature type="region of interest" description="Disordered" evidence="5">
    <location>
        <begin position="296"/>
        <end position="345"/>
    </location>
</feature>
<dbReference type="PANTHER" id="PTHR43289:SF6">
    <property type="entry name" value="SERINE_THREONINE-PROTEIN KINASE NEKL-3"/>
    <property type="match status" value="1"/>
</dbReference>
<feature type="region of interest" description="Disordered" evidence="5">
    <location>
        <begin position="425"/>
        <end position="546"/>
    </location>
</feature>
<keyword evidence="3 8" id="KW-0418">Kinase</keyword>
<feature type="domain" description="Protein kinase" evidence="7">
    <location>
        <begin position="1"/>
        <end position="262"/>
    </location>
</feature>
<dbReference type="Gene3D" id="3.30.200.20">
    <property type="entry name" value="Phosphorylase Kinase, domain 1"/>
    <property type="match status" value="1"/>
</dbReference>
<dbReference type="InterPro" id="IPR008266">
    <property type="entry name" value="Tyr_kinase_AS"/>
</dbReference>
<keyword evidence="9" id="KW-1185">Reference proteome</keyword>
<dbReference type="InterPro" id="IPR011009">
    <property type="entry name" value="Kinase-like_dom_sf"/>
</dbReference>
<accession>A0A0K1PNZ8</accession>
<evidence type="ECO:0000256" key="3">
    <source>
        <dbReference type="ARBA" id="ARBA00022777"/>
    </source>
</evidence>
<keyword evidence="4" id="KW-0067">ATP-binding</keyword>
<dbReference type="AlphaFoldDB" id="A0A0K1PNZ8"/>
<keyword evidence="2" id="KW-0547">Nucleotide-binding</keyword>
<feature type="compositionally biased region" description="Pro residues" evidence="5">
    <location>
        <begin position="465"/>
        <end position="479"/>
    </location>
</feature>
<dbReference type="PROSITE" id="PS00109">
    <property type="entry name" value="PROTEIN_KINASE_TYR"/>
    <property type="match status" value="1"/>
</dbReference>
<dbReference type="CDD" id="cd14014">
    <property type="entry name" value="STKc_PknB_like"/>
    <property type="match status" value="1"/>
</dbReference>
<evidence type="ECO:0000256" key="6">
    <source>
        <dbReference type="SAM" id="Phobius"/>
    </source>
</evidence>
<name>A0A0K1PNZ8_9BACT</name>
<gene>
    <name evidence="8" type="ORF">AKJ09_01907</name>
</gene>
<dbReference type="InterPro" id="IPR000719">
    <property type="entry name" value="Prot_kinase_dom"/>
</dbReference>
<dbReference type="STRING" id="1391654.AKJ09_01907"/>
<evidence type="ECO:0000256" key="4">
    <source>
        <dbReference type="ARBA" id="ARBA00022840"/>
    </source>
</evidence>